<keyword evidence="4" id="KW-1133">Transmembrane helix</keyword>
<accession>A0ABQ6PFS3</accession>
<dbReference type="NCBIfam" id="TIGR02532">
    <property type="entry name" value="IV_pilin_GFxxxE"/>
    <property type="match status" value="1"/>
</dbReference>
<dbReference type="EMBL" id="BTHG01000003">
    <property type="protein sequence ID" value="GMN89518.1"/>
    <property type="molecule type" value="Genomic_DNA"/>
</dbReference>
<name>A0ABQ6PFS3_9GAMM</name>
<evidence type="ECO:0000256" key="3">
    <source>
        <dbReference type="RuleBase" id="RU000389"/>
    </source>
</evidence>
<gene>
    <name evidence="5" type="ORF">fsci_10040</name>
</gene>
<comment type="caution">
    <text evidence="5">The sequence shown here is derived from an EMBL/GenBank/DDBJ whole genome shotgun (WGS) entry which is preliminary data.</text>
</comment>
<proteinExistence type="inferred from homology"/>
<evidence type="ECO:0000256" key="4">
    <source>
        <dbReference type="SAM" id="Phobius"/>
    </source>
</evidence>
<dbReference type="Proteomes" id="UP001628164">
    <property type="component" value="Unassembled WGS sequence"/>
</dbReference>
<keyword evidence="4" id="KW-0472">Membrane</keyword>
<dbReference type="PROSITE" id="PS00409">
    <property type="entry name" value="PROKAR_NTER_METHYL"/>
    <property type="match status" value="1"/>
</dbReference>
<keyword evidence="6" id="KW-1185">Reference proteome</keyword>
<evidence type="ECO:0000313" key="5">
    <source>
        <dbReference type="EMBL" id="GMN89518.1"/>
    </source>
</evidence>
<dbReference type="Pfam" id="PF07963">
    <property type="entry name" value="N_methyl"/>
    <property type="match status" value="1"/>
</dbReference>
<reference evidence="5 6" key="1">
    <citation type="journal article" date="2024" name="Dis. Aquat. Organ.">
        <title>Francisella sciaenopsi sp. nov. isolated from diseased red drum Sciaenops ocellatus in Florida, USA.</title>
        <authorList>
            <person name="Kawahara M."/>
            <person name="Cody T.T."/>
            <person name="Yanong R.P.E."/>
            <person name="Henderson E."/>
            <person name="Yazdi Z."/>
            <person name="Soto E."/>
        </authorList>
    </citation>
    <scope>NUCLEOTIDE SEQUENCE [LARGE SCALE GENOMIC DNA]</scope>
    <source>
        <strain evidence="5 6">R22-20-7</strain>
    </source>
</reference>
<keyword evidence="3" id="KW-0281">Fimbrium</keyword>
<keyword evidence="4" id="KW-0812">Transmembrane</keyword>
<dbReference type="RefSeq" id="WP_407877303.1">
    <property type="nucleotide sequence ID" value="NZ_BTHG01000003.1"/>
</dbReference>
<organism evidence="5 6">
    <name type="scientific">Francisella sciaenopsi</name>
    <dbReference type="NCBI Taxonomy" id="3055034"/>
    <lineage>
        <taxon>Bacteria</taxon>
        <taxon>Pseudomonadati</taxon>
        <taxon>Pseudomonadota</taxon>
        <taxon>Gammaproteobacteria</taxon>
        <taxon>Thiotrichales</taxon>
        <taxon>Francisellaceae</taxon>
        <taxon>Francisella</taxon>
    </lineage>
</organism>
<dbReference type="InterPro" id="IPR001082">
    <property type="entry name" value="Pilin"/>
</dbReference>
<evidence type="ECO:0000256" key="1">
    <source>
        <dbReference type="ARBA" id="ARBA00005233"/>
    </source>
</evidence>
<feature type="transmembrane region" description="Helical" evidence="4">
    <location>
        <begin position="12"/>
        <end position="33"/>
    </location>
</feature>
<dbReference type="Gene3D" id="3.30.700.10">
    <property type="entry name" value="Glycoprotein, Type 4 Pilin"/>
    <property type="match status" value="1"/>
</dbReference>
<sequence>MLNHNIKKGFSLVELMVVIAIIAILAAVAIPAYSNYVTRTKLTESLTSLENYKKDVQDYFFSHGVSTQEQLENYDVTDDADIGDASTSVMSDIVGHNGRIVGVSNIKGTTYQIALTPRIQDNTFQWSCSISIVEEESSIESNYNGQVNFSFIDSSGSFAAPSNSVLPRGCNSSSENLDSDFEEYKSQRQTLDNELVSSHQNALSAWQSRTAEAIAQDSEYDDLISAMSTAETSADNAFSDYQKYQDIQSNQSNLDYYQGLIDNAANGVDTTSWQNSVDYYQGRIDNIEATMSSQAGSNYNNATEAAAYFNEQTDIYNTNRQDANARSIELQNEQRNVSSSINGIESQGFDSDYNGAYEQYNSSMDSLQSSVNSSVNVEKLDTQQAENYNPGTFNQTSDKYSSWQYNQIKS</sequence>
<comment type="similarity">
    <text evidence="1 3">Belongs to the N-Me-Phe pilin family.</text>
</comment>
<evidence type="ECO:0000313" key="6">
    <source>
        <dbReference type="Proteomes" id="UP001628164"/>
    </source>
</evidence>
<dbReference type="SUPFAM" id="SSF54523">
    <property type="entry name" value="Pili subunits"/>
    <property type="match status" value="1"/>
</dbReference>
<dbReference type="Pfam" id="PF00114">
    <property type="entry name" value="Pilin"/>
    <property type="match status" value="1"/>
</dbReference>
<evidence type="ECO:0008006" key="7">
    <source>
        <dbReference type="Google" id="ProtNLM"/>
    </source>
</evidence>
<dbReference type="InterPro" id="IPR045584">
    <property type="entry name" value="Pilin-like"/>
</dbReference>
<evidence type="ECO:0000256" key="2">
    <source>
        <dbReference type="ARBA" id="ARBA00022481"/>
    </source>
</evidence>
<keyword evidence="2" id="KW-0488">Methylation</keyword>
<protein>
    <recommendedName>
        <fullName evidence="7">Type IV pili fiber building block protein</fullName>
    </recommendedName>
</protein>
<dbReference type="InterPro" id="IPR012902">
    <property type="entry name" value="N_methyl_site"/>
</dbReference>